<proteinExistence type="predicted"/>
<accession>A0A2N9GQL2</accession>
<evidence type="ECO:0000313" key="1">
    <source>
        <dbReference type="EMBL" id="SPD04746.1"/>
    </source>
</evidence>
<sequence>MPRSNPGQTWSNLSKLREMCSGARLEVPLMWEMCSGPCLEALLMWWVPVGFDRLGSGCLFLRADTRENPGVKIGVMTVAPSLFGVSWYKKRRTKNKMTRFLPARIFSVFVPTYDHRAIRLGLRADPSGLQKGIPGIEENRMGCEKASRGSRWTPIDDPSSPTRHTSKYLPILTILFSFERQVLTWLGNSSKRSGTNWDLTLSRIAIGCLIGVAVVNAASPAFESCECMNIKDGGVPCGPFLRDFGFVRFRRHASSIEVVVALSVGSECTRIPYFRLSYLVG</sequence>
<organism evidence="1">
    <name type="scientific">Fagus sylvatica</name>
    <name type="common">Beechnut</name>
    <dbReference type="NCBI Taxonomy" id="28930"/>
    <lineage>
        <taxon>Eukaryota</taxon>
        <taxon>Viridiplantae</taxon>
        <taxon>Streptophyta</taxon>
        <taxon>Embryophyta</taxon>
        <taxon>Tracheophyta</taxon>
        <taxon>Spermatophyta</taxon>
        <taxon>Magnoliopsida</taxon>
        <taxon>eudicotyledons</taxon>
        <taxon>Gunneridae</taxon>
        <taxon>Pentapetalae</taxon>
        <taxon>rosids</taxon>
        <taxon>fabids</taxon>
        <taxon>Fagales</taxon>
        <taxon>Fagaceae</taxon>
        <taxon>Fagus</taxon>
    </lineage>
</organism>
<dbReference type="AlphaFoldDB" id="A0A2N9GQL2"/>
<gene>
    <name evidence="1" type="ORF">FSB_LOCUS32628</name>
</gene>
<dbReference type="EMBL" id="OIVN01002568">
    <property type="protein sequence ID" value="SPD04746.1"/>
    <property type="molecule type" value="Genomic_DNA"/>
</dbReference>
<reference evidence="1" key="1">
    <citation type="submission" date="2018-02" db="EMBL/GenBank/DDBJ databases">
        <authorList>
            <person name="Cohen D.B."/>
            <person name="Kent A.D."/>
        </authorList>
    </citation>
    <scope>NUCLEOTIDE SEQUENCE</scope>
</reference>
<protein>
    <submittedName>
        <fullName evidence="1">Uncharacterized protein</fullName>
    </submittedName>
</protein>
<name>A0A2N9GQL2_FAGSY</name>